<dbReference type="Proteomes" id="UP000886700">
    <property type="component" value="Unplaced"/>
</dbReference>
<organism evidence="1 2">
    <name type="scientific">Mesocricetus auratus</name>
    <name type="common">Golden hamster</name>
    <dbReference type="NCBI Taxonomy" id="10036"/>
    <lineage>
        <taxon>Eukaryota</taxon>
        <taxon>Metazoa</taxon>
        <taxon>Chordata</taxon>
        <taxon>Craniata</taxon>
        <taxon>Vertebrata</taxon>
        <taxon>Euteleostomi</taxon>
        <taxon>Mammalia</taxon>
        <taxon>Eutheria</taxon>
        <taxon>Euarchontoglires</taxon>
        <taxon>Glires</taxon>
        <taxon>Rodentia</taxon>
        <taxon>Myomorpha</taxon>
        <taxon>Muroidea</taxon>
        <taxon>Cricetidae</taxon>
        <taxon>Cricetinae</taxon>
        <taxon>Mesocricetus</taxon>
    </lineage>
</organism>
<evidence type="ECO:0000313" key="2">
    <source>
        <dbReference type="RefSeq" id="XP_040589193.1"/>
    </source>
</evidence>
<reference evidence="2" key="1">
    <citation type="submission" date="2025-08" db="UniProtKB">
        <authorList>
            <consortium name="RefSeq"/>
        </authorList>
    </citation>
    <scope>IDENTIFICATION</scope>
    <source>
        <tissue evidence="2">Liver</tissue>
    </source>
</reference>
<keyword evidence="1" id="KW-1185">Reference proteome</keyword>
<evidence type="ECO:0000313" key="1">
    <source>
        <dbReference type="Proteomes" id="UP000886700"/>
    </source>
</evidence>
<sequence>MYFITLKNEARNVCWPLDSPIVPRSTHDTPPLLLRRNLLAKLPDKHLLRTFLISLAWSFVEFSELLNKEYQNGTFCQTSQPEFKPQDPHGRPG</sequence>
<dbReference type="RefSeq" id="XP_040589193.1">
    <property type="nucleotide sequence ID" value="XM_040733259.1"/>
</dbReference>
<dbReference type="GeneID" id="106021157"/>
<protein>
    <submittedName>
        <fullName evidence="2">Acylphosphatase-2 isoform X2</fullName>
    </submittedName>
</protein>
<name>A0ABM2WKT1_MESAU</name>
<accession>A0ABM2WKT1</accession>
<proteinExistence type="predicted"/>
<gene>
    <name evidence="2" type="primary">Acyp2</name>
</gene>